<evidence type="ECO:0000256" key="2">
    <source>
        <dbReference type="ARBA" id="ARBA00022803"/>
    </source>
</evidence>
<name>A0A1I4ITC8_9FIRM</name>
<dbReference type="InterPro" id="IPR011990">
    <property type="entry name" value="TPR-like_helical_dom_sf"/>
</dbReference>
<dbReference type="PROSITE" id="PS50005">
    <property type="entry name" value="TPR"/>
    <property type="match status" value="1"/>
</dbReference>
<dbReference type="EMBL" id="FOTS01000009">
    <property type="protein sequence ID" value="SFL57081.1"/>
    <property type="molecule type" value="Genomic_DNA"/>
</dbReference>
<dbReference type="Pfam" id="PF13181">
    <property type="entry name" value="TPR_8"/>
    <property type="match status" value="1"/>
</dbReference>
<dbReference type="SUPFAM" id="SSF48452">
    <property type="entry name" value="TPR-like"/>
    <property type="match status" value="1"/>
</dbReference>
<dbReference type="InterPro" id="IPR019734">
    <property type="entry name" value="TPR_rpt"/>
</dbReference>
<organism evidence="4 5">
    <name type="scientific">Pelosinus propionicus DSM 13327</name>
    <dbReference type="NCBI Taxonomy" id="1123291"/>
    <lineage>
        <taxon>Bacteria</taxon>
        <taxon>Bacillati</taxon>
        <taxon>Bacillota</taxon>
        <taxon>Negativicutes</taxon>
        <taxon>Selenomonadales</taxon>
        <taxon>Sporomusaceae</taxon>
        <taxon>Pelosinus</taxon>
    </lineage>
</organism>
<dbReference type="STRING" id="1123291.SAMN04490355_100968"/>
<proteinExistence type="predicted"/>
<accession>A0A1I4ITC8</accession>
<dbReference type="PANTHER" id="PTHR44858">
    <property type="entry name" value="TETRATRICOPEPTIDE REPEAT PROTEIN 6"/>
    <property type="match status" value="1"/>
</dbReference>
<dbReference type="SMART" id="SM00028">
    <property type="entry name" value="TPR"/>
    <property type="match status" value="4"/>
</dbReference>
<feature type="repeat" description="TPR" evidence="3">
    <location>
        <begin position="263"/>
        <end position="296"/>
    </location>
</feature>
<evidence type="ECO:0000313" key="4">
    <source>
        <dbReference type="EMBL" id="SFL57081.1"/>
    </source>
</evidence>
<evidence type="ECO:0000256" key="1">
    <source>
        <dbReference type="ARBA" id="ARBA00022737"/>
    </source>
</evidence>
<reference evidence="5" key="1">
    <citation type="submission" date="2016-10" db="EMBL/GenBank/DDBJ databases">
        <authorList>
            <person name="Varghese N."/>
            <person name="Submissions S."/>
        </authorList>
    </citation>
    <scope>NUCLEOTIDE SEQUENCE [LARGE SCALE GENOMIC DNA]</scope>
    <source>
        <strain evidence="5">DSM 13327</strain>
    </source>
</reference>
<protein>
    <submittedName>
        <fullName evidence="4">Tetratricopeptide repeat-containing protein</fullName>
    </submittedName>
</protein>
<dbReference type="PANTHER" id="PTHR44858:SF1">
    <property type="entry name" value="UDP-N-ACETYLGLUCOSAMINE--PEPTIDE N-ACETYLGLUCOSAMINYLTRANSFERASE SPINDLY-RELATED"/>
    <property type="match status" value="1"/>
</dbReference>
<dbReference type="Gene3D" id="1.25.40.10">
    <property type="entry name" value="Tetratricopeptide repeat domain"/>
    <property type="match status" value="2"/>
</dbReference>
<dbReference type="OrthoDB" id="1674847at2"/>
<dbReference type="Proteomes" id="UP000199520">
    <property type="component" value="Unassembled WGS sequence"/>
</dbReference>
<dbReference type="RefSeq" id="WP_090934152.1">
    <property type="nucleotide sequence ID" value="NZ_FOTS01000009.1"/>
</dbReference>
<sequence>MSIFSWLFAKNTEKNSMVRKWILQEIKKVDIENPDVYVLFLGLIQTAVSWGKHDIKGQDDQMLEVSKQYLGDATIFEIAAYTYYRVEIWLDKEQPELAKQIALPIREWIAEKFHTVLYVDERLFNQLFEEQLIRYKSLTGAGKTLTDLHLELEQRILLTRGDRFNKQSLSKDSASAALESQYIKKSLVKYEEINIPEVIANIQQYCEKQSKIKLEERKSKGQQLMENHEQRDYLYGMALVAQNDWVRACNAFTKVLAANPKHYDALIQRGLLYSTLHQYVDALEDFTVAIEVNPNESAAYIHRGKCYHRNLRVKDKSLADYSEAIRLAPNLAAGYFGRGELYDEIALHKEKQALEKHDHLTYGHLSEEFLAAIHDYSQVIALEPEYDAAYANRALLYARKARAHQHIDDITNAIADFEKAMSLNWEHGYLYKQQDEMKELLEESQLEKEA</sequence>
<evidence type="ECO:0000313" key="5">
    <source>
        <dbReference type="Proteomes" id="UP000199520"/>
    </source>
</evidence>
<keyword evidence="2 3" id="KW-0802">TPR repeat</keyword>
<keyword evidence="5" id="KW-1185">Reference proteome</keyword>
<dbReference type="InterPro" id="IPR050498">
    <property type="entry name" value="Ycf3"/>
</dbReference>
<evidence type="ECO:0000256" key="3">
    <source>
        <dbReference type="PROSITE-ProRule" id="PRU00339"/>
    </source>
</evidence>
<gene>
    <name evidence="4" type="ORF">SAMN04490355_100968</name>
</gene>
<dbReference type="AlphaFoldDB" id="A0A1I4ITC8"/>
<keyword evidence="1" id="KW-0677">Repeat</keyword>